<dbReference type="EMBL" id="BRVP01000017">
    <property type="protein sequence ID" value="GLB53389.1"/>
    <property type="molecule type" value="Genomic_DNA"/>
</dbReference>
<dbReference type="Gene3D" id="2.60.40.2700">
    <property type="match status" value="1"/>
</dbReference>
<accession>A0A9W6EV52</accession>
<comment type="caution">
    <text evidence="2">The sequence shown here is derived from an EMBL/GenBank/DDBJ whole genome shotgun (WGS) entry which is preliminary data.</text>
</comment>
<reference evidence="2" key="1">
    <citation type="submission" date="2022-07" db="EMBL/GenBank/DDBJ databases">
        <title>Taxonomy of Novel Oxalotrophic and Methylotrophic Bacteria.</title>
        <authorList>
            <person name="Sahin N."/>
            <person name="Tani A."/>
        </authorList>
    </citation>
    <scope>NUCLEOTIDE SEQUENCE</scope>
    <source>
        <strain evidence="2">AM327</strain>
    </source>
</reference>
<organism evidence="2 3">
    <name type="scientific">Neptunitalea chrysea</name>
    <dbReference type="NCBI Taxonomy" id="1647581"/>
    <lineage>
        <taxon>Bacteria</taxon>
        <taxon>Pseudomonadati</taxon>
        <taxon>Bacteroidota</taxon>
        <taxon>Flavobacteriia</taxon>
        <taxon>Flavobacteriales</taxon>
        <taxon>Flavobacteriaceae</taxon>
        <taxon>Neptunitalea</taxon>
    </lineage>
</organism>
<dbReference type="Proteomes" id="UP001143545">
    <property type="component" value="Unassembled WGS sequence"/>
</dbReference>
<feature type="signal peptide" evidence="1">
    <location>
        <begin position="1"/>
        <end position="19"/>
    </location>
</feature>
<proteinExistence type="predicted"/>
<name>A0A9W6EV52_9FLAO</name>
<protein>
    <recommendedName>
        <fullName evidence="4">T9SS type B sorting domain-containing protein</fullName>
    </recommendedName>
</protein>
<dbReference type="NCBIfam" id="TIGR04131">
    <property type="entry name" value="Bac_Flav_CTERM"/>
    <property type="match status" value="1"/>
</dbReference>
<keyword evidence="3" id="KW-1185">Reference proteome</keyword>
<dbReference type="Pfam" id="PF13585">
    <property type="entry name" value="CHU_C"/>
    <property type="match status" value="1"/>
</dbReference>
<keyword evidence="1" id="KW-0732">Signal</keyword>
<sequence>MKCLYIAIIFFAGALALQAQTCNGSFGDPVFEETFGNNSSTGATFAGALPAGTTNYTYNSTGNTQDGYYTVTTNPNSALSSLFSTSDHTDDESGQGYMLVVNADENTTGEFYRKEVTGLCNSLVYQFSAYFLNALPDNGTCSTPIPCNVKFVIEDDSGNELGSLDTGDIESTTTVQWVNYSFEFEMPAGSSNVSVVLINNSLGGCGNDLAIDDITFKACGSLATVDTAFADFDDGVCPNDVITFTADVDTSLYTNIAYQWQVSNDNGTTWTDITGATSDSITVTNFEEGQLYRFLVFEAQNVNSPNCQIASEEIEITLYDTPAQSPGILEGCDQNGTGVGMFDFTQLIDTILDGGSTADFTVTFYNTQTNAENATNVITNPDEYDTGVDGQTIYVRVEDLDRGCINTTSFTLTIKDIPVITSPVTLQQCDTDTDGFAAFNLEEAIDFITSENYTFTFYKTEAGAEDEDIYEKIYDPTSFTNALQNEVYATVENNAGCYAIATIELVVSTSQIPDDYTATLTTCDSNADGDDTNGMEYFNLSSITTDVLSLFSNASDLEVTYYTNESDALLELNAVSATNYLNSTPYEDWLYIRIDNTTNNSCFGLQKCVQLLVEPLPFFEVTSPQEICLNDLPYTISVENPSGAYQYEWYNPSGELVSSNSTANATTEGAYTVTATTYTTSACTSSQTITLVGSDAATIEGVAVIDATSNNTITIIATGPGDYVYSLDGLTYQESPIFENLEGGSYTVYVKDLNGCGITTDEACVIAFPNYFTPNGDGVNDTWKALNVPSDCVSDSYVTIFDRYGKLLARLRLSDGWSGSYGDYPMPSDDYWYTVELDNNRSVQGHFALKR</sequence>
<evidence type="ECO:0008006" key="4">
    <source>
        <dbReference type="Google" id="ProtNLM"/>
    </source>
</evidence>
<dbReference type="AlphaFoldDB" id="A0A9W6EV52"/>
<evidence type="ECO:0000313" key="2">
    <source>
        <dbReference type="EMBL" id="GLB53389.1"/>
    </source>
</evidence>
<dbReference type="RefSeq" id="WP_281755293.1">
    <property type="nucleotide sequence ID" value="NZ_BRVP01000017.1"/>
</dbReference>
<evidence type="ECO:0000256" key="1">
    <source>
        <dbReference type="SAM" id="SignalP"/>
    </source>
</evidence>
<evidence type="ECO:0000313" key="3">
    <source>
        <dbReference type="Proteomes" id="UP001143545"/>
    </source>
</evidence>
<feature type="chain" id="PRO_5040854451" description="T9SS type B sorting domain-containing protein" evidence="1">
    <location>
        <begin position="20"/>
        <end position="851"/>
    </location>
</feature>
<gene>
    <name evidence="2" type="ORF">NBRC110019_24300</name>
</gene>
<dbReference type="InterPro" id="IPR026341">
    <property type="entry name" value="T9SS_type_B"/>
</dbReference>